<comment type="caution">
    <text evidence="3">The sequence shown here is derived from an EMBL/GenBank/DDBJ whole genome shotgun (WGS) entry which is preliminary data.</text>
</comment>
<keyword evidence="4" id="KW-1185">Reference proteome</keyword>
<organism evidence="3 4">
    <name type="scientific">Luethyella okanaganae</name>
    <dbReference type="NCBI Taxonomy" id="69372"/>
    <lineage>
        <taxon>Bacteria</taxon>
        <taxon>Bacillati</taxon>
        <taxon>Actinomycetota</taxon>
        <taxon>Actinomycetes</taxon>
        <taxon>Micrococcales</taxon>
        <taxon>Microbacteriaceae</taxon>
        <taxon>Luethyella</taxon>
    </lineage>
</organism>
<evidence type="ECO:0000313" key="4">
    <source>
        <dbReference type="Proteomes" id="UP001596306"/>
    </source>
</evidence>
<keyword evidence="2" id="KW-0812">Transmembrane</keyword>
<feature type="transmembrane region" description="Helical" evidence="2">
    <location>
        <begin position="56"/>
        <end position="81"/>
    </location>
</feature>
<feature type="transmembrane region" description="Helical" evidence="2">
    <location>
        <begin position="93"/>
        <end position="118"/>
    </location>
</feature>
<dbReference type="Proteomes" id="UP001596306">
    <property type="component" value="Unassembled WGS sequence"/>
</dbReference>
<dbReference type="RefSeq" id="WP_386728462.1">
    <property type="nucleotide sequence ID" value="NZ_JBHSTP010000001.1"/>
</dbReference>
<dbReference type="EMBL" id="JBHSTP010000001">
    <property type="protein sequence ID" value="MFC6355516.1"/>
    <property type="molecule type" value="Genomic_DNA"/>
</dbReference>
<accession>A0ABW1VET1</accession>
<evidence type="ECO:0000313" key="3">
    <source>
        <dbReference type="EMBL" id="MFC6355516.1"/>
    </source>
</evidence>
<sequence>MNDANDRERPDGSELPASPSAPRSVKRTLATIVLGFELVVVFLATLVIAFGPHPLVPAPVALLGGAVLCLVMVATIGLLRFEWAYAMGWAVQAIVVLTGLFNAVMFFVGALFAAMWVYCMISGSRIDRQKETA</sequence>
<name>A0ABW1VET1_9MICO</name>
<keyword evidence="2" id="KW-1133">Transmembrane helix</keyword>
<feature type="transmembrane region" description="Helical" evidence="2">
    <location>
        <begin position="29"/>
        <end position="50"/>
    </location>
</feature>
<feature type="compositionally biased region" description="Basic and acidic residues" evidence="1">
    <location>
        <begin position="1"/>
        <end position="12"/>
    </location>
</feature>
<protein>
    <submittedName>
        <fullName evidence="3">DUF4233 domain-containing protein</fullName>
    </submittedName>
</protein>
<gene>
    <name evidence="3" type="ORF">ACFQB0_05275</name>
</gene>
<keyword evidence="2" id="KW-0472">Membrane</keyword>
<evidence type="ECO:0000256" key="1">
    <source>
        <dbReference type="SAM" id="MobiDB-lite"/>
    </source>
</evidence>
<dbReference type="Pfam" id="PF14017">
    <property type="entry name" value="DUF4233"/>
    <property type="match status" value="1"/>
</dbReference>
<proteinExistence type="predicted"/>
<evidence type="ECO:0000256" key="2">
    <source>
        <dbReference type="SAM" id="Phobius"/>
    </source>
</evidence>
<feature type="region of interest" description="Disordered" evidence="1">
    <location>
        <begin position="1"/>
        <end position="21"/>
    </location>
</feature>
<reference evidence="4" key="1">
    <citation type="journal article" date="2019" name="Int. J. Syst. Evol. Microbiol.">
        <title>The Global Catalogue of Microorganisms (GCM) 10K type strain sequencing project: providing services to taxonomists for standard genome sequencing and annotation.</title>
        <authorList>
            <consortium name="The Broad Institute Genomics Platform"/>
            <consortium name="The Broad Institute Genome Sequencing Center for Infectious Disease"/>
            <person name="Wu L."/>
            <person name="Ma J."/>
        </authorList>
    </citation>
    <scope>NUCLEOTIDE SEQUENCE [LARGE SCALE GENOMIC DNA]</scope>
    <source>
        <strain evidence="4">CCUG 43304</strain>
    </source>
</reference>
<dbReference type="InterPro" id="IPR025327">
    <property type="entry name" value="DUF4233"/>
</dbReference>